<keyword evidence="3" id="KW-0963">Cytoplasm</keyword>
<keyword evidence="8" id="KW-1185">Reference proteome</keyword>
<evidence type="ECO:0000256" key="6">
    <source>
        <dbReference type="ARBA" id="ARBA00023273"/>
    </source>
</evidence>
<evidence type="ECO:0000256" key="1">
    <source>
        <dbReference type="ARBA" id="ARBA00004120"/>
    </source>
</evidence>
<organism evidence="7 8">
    <name type="scientific">Tritrichomonas musculus</name>
    <dbReference type="NCBI Taxonomy" id="1915356"/>
    <lineage>
        <taxon>Eukaryota</taxon>
        <taxon>Metamonada</taxon>
        <taxon>Parabasalia</taxon>
        <taxon>Tritrichomonadida</taxon>
        <taxon>Tritrichomonadidae</taxon>
        <taxon>Tritrichomonas</taxon>
    </lineage>
</organism>
<keyword evidence="5" id="KW-0206">Cytoskeleton</keyword>
<dbReference type="Proteomes" id="UP001470230">
    <property type="component" value="Unassembled WGS sequence"/>
</dbReference>
<evidence type="ECO:0000256" key="4">
    <source>
        <dbReference type="ARBA" id="ARBA00023069"/>
    </source>
</evidence>
<proteinExistence type="inferred from homology"/>
<accession>A0ABR2HJ86</accession>
<dbReference type="EMBL" id="JAPFFF010000027">
    <property type="protein sequence ID" value="KAK8847953.1"/>
    <property type="molecule type" value="Genomic_DNA"/>
</dbReference>
<comment type="caution">
    <text evidence="7">The sequence shown here is derived from an EMBL/GenBank/DDBJ whole genome shotgun (WGS) entry which is preliminary data.</text>
</comment>
<comment type="subcellular location">
    <subcellularLocation>
        <location evidence="1">Cytoplasm</location>
        <location evidence="1">Cytoskeleton</location>
        <location evidence="1">Cilium basal body</location>
    </subcellularLocation>
</comment>
<dbReference type="PANTHER" id="PTHR13376">
    <property type="entry name" value="INTRAFLAGELLAR TRANSPORT PROTEIN 46 HOMOLOG"/>
    <property type="match status" value="1"/>
</dbReference>
<dbReference type="InterPro" id="IPR022088">
    <property type="entry name" value="Intraflagellar_transp_cmplxB"/>
</dbReference>
<gene>
    <name evidence="7" type="ORF">M9Y10_019004</name>
</gene>
<protein>
    <submittedName>
        <fullName evidence="7">Intraflagellar transport protein 46</fullName>
    </submittedName>
</protein>
<keyword evidence="6" id="KW-0966">Cell projection</keyword>
<evidence type="ECO:0000313" key="8">
    <source>
        <dbReference type="Proteomes" id="UP001470230"/>
    </source>
</evidence>
<evidence type="ECO:0000256" key="5">
    <source>
        <dbReference type="ARBA" id="ARBA00023212"/>
    </source>
</evidence>
<comment type="similarity">
    <text evidence="2">Belongs to the IFT46 family.</text>
</comment>
<evidence type="ECO:0000256" key="3">
    <source>
        <dbReference type="ARBA" id="ARBA00022490"/>
    </source>
</evidence>
<dbReference type="PANTHER" id="PTHR13376:SF0">
    <property type="entry name" value="INTRAFLAGELLAR TRANSPORT PROTEIN 46 HOMOLOG"/>
    <property type="match status" value="1"/>
</dbReference>
<name>A0ABR2HJ86_9EUKA</name>
<evidence type="ECO:0000256" key="2">
    <source>
        <dbReference type="ARBA" id="ARBA00007700"/>
    </source>
</evidence>
<keyword evidence="4" id="KW-0969">Cilium</keyword>
<sequence length="268" mass="30283">MFQQNVIEEDENNSQDQSFNDFNIKTMTSADLFANADNLGLPEFNKLQEAPSEPRRNPENSPELIPLFQLMSNFKPPEIDITSHFKPFLPELLPSIGAIDAFIKVPRPDAQLDPLGLTILDEPSISQTNSQILKMELREKFAVASPGNAGDSYIGELDKTDDKAINSFIDSIEDIHRSRPPPTMQYSTKMPELEDLMELWPEELENALKSLPLPDADLDLSVDEYVRVICAILEIPIKGNMIESLHVLFSLFAQFEGNQYFQSQNPDK</sequence>
<evidence type="ECO:0000313" key="7">
    <source>
        <dbReference type="EMBL" id="KAK8847953.1"/>
    </source>
</evidence>
<dbReference type="Pfam" id="PF12317">
    <property type="entry name" value="IFT46_B_C"/>
    <property type="match status" value="1"/>
</dbReference>
<reference evidence="7 8" key="1">
    <citation type="submission" date="2024-04" db="EMBL/GenBank/DDBJ databases">
        <title>Tritrichomonas musculus Genome.</title>
        <authorList>
            <person name="Alves-Ferreira E."/>
            <person name="Grigg M."/>
            <person name="Lorenzi H."/>
            <person name="Galac M."/>
        </authorList>
    </citation>
    <scope>NUCLEOTIDE SEQUENCE [LARGE SCALE GENOMIC DNA]</scope>
    <source>
        <strain evidence="7 8">EAF2021</strain>
    </source>
</reference>